<feature type="region of interest" description="Disordered" evidence="1">
    <location>
        <begin position="193"/>
        <end position="279"/>
    </location>
</feature>
<reference evidence="3" key="1">
    <citation type="journal article" date="2011" name="Proc. Natl. Acad. Sci. U.S.A.">
        <title>Obligate biotrophy features unraveled by the genomic analysis of rust fungi.</title>
        <authorList>
            <person name="Duplessis S."/>
            <person name="Cuomo C.A."/>
            <person name="Lin Y.-C."/>
            <person name="Aerts A."/>
            <person name="Tisserant E."/>
            <person name="Veneault-Fourrey C."/>
            <person name="Joly D.L."/>
            <person name="Hacquard S."/>
            <person name="Amselem J."/>
            <person name="Cantarel B.L."/>
            <person name="Chiu R."/>
            <person name="Coutinho P.M."/>
            <person name="Feau N."/>
            <person name="Field M."/>
            <person name="Frey P."/>
            <person name="Gelhaye E."/>
            <person name="Goldberg J."/>
            <person name="Grabherr M.G."/>
            <person name="Kodira C.D."/>
            <person name="Kohler A."/>
            <person name="Kuees U."/>
            <person name="Lindquist E.A."/>
            <person name="Lucas S.M."/>
            <person name="Mago R."/>
            <person name="Mauceli E."/>
            <person name="Morin E."/>
            <person name="Murat C."/>
            <person name="Pangilinan J.L."/>
            <person name="Park R."/>
            <person name="Pearson M."/>
            <person name="Quesneville H."/>
            <person name="Rouhier N."/>
            <person name="Sakthikumar S."/>
            <person name="Salamov A.A."/>
            <person name="Schmutz J."/>
            <person name="Selles B."/>
            <person name="Shapiro H."/>
            <person name="Tanguay P."/>
            <person name="Tuskan G.A."/>
            <person name="Henrissat B."/>
            <person name="Van de Peer Y."/>
            <person name="Rouze P."/>
            <person name="Ellis J.G."/>
            <person name="Dodds P.N."/>
            <person name="Schein J.E."/>
            <person name="Zhong S."/>
            <person name="Hamelin R.C."/>
            <person name="Grigoriev I.V."/>
            <person name="Szabo L.J."/>
            <person name="Martin F."/>
        </authorList>
    </citation>
    <scope>NUCLEOTIDE SEQUENCE [LARGE SCALE GENOMIC DNA]</scope>
    <source>
        <strain evidence="3">98AG31 / pathotype 3-4-7</strain>
    </source>
</reference>
<accession>F4R4L9</accession>
<name>F4R4L9_MELLP</name>
<dbReference type="HOGENOM" id="CLU_046163_0_0_1"/>
<dbReference type="EMBL" id="GL883090">
    <property type="protein sequence ID" value="EGG12976.1"/>
    <property type="molecule type" value="Genomic_DNA"/>
</dbReference>
<dbReference type="KEGG" id="mlr:MELLADRAFT_58727"/>
<gene>
    <name evidence="2" type="ORF">MELLADRAFT_58727</name>
</gene>
<dbReference type="VEuPathDB" id="FungiDB:MELLADRAFT_58727"/>
<sequence>MSIDECIKRTENNYLKEFGGTRILPKIKKITHMSKDERKKKLKEYQTRLEEIKELQKKSAKLIGLPLDDNIQMIIPVEKSSHLPKSSFEEGGLSFDFSKTPDANHLGLPLFFHKNMQILQAFADALKIHKRDVIQIFKEQRSWVVAFRYDLTIRKATFAVRNPNKKVPNPSLEPSGLVDEIYYSARSQEDLNIDENPYRKGGLKHGRNPYSDITSDQTSTNWNQANSVAGPSRSYNYNRNQQRSQGPYGNYKGKSYNPSYKRPEGNRAENFKGKGKEKM</sequence>
<evidence type="ECO:0000256" key="1">
    <source>
        <dbReference type="SAM" id="MobiDB-lite"/>
    </source>
</evidence>
<organism evidence="3">
    <name type="scientific">Melampsora larici-populina (strain 98AG31 / pathotype 3-4-7)</name>
    <name type="common">Poplar leaf rust fungus</name>
    <dbReference type="NCBI Taxonomy" id="747676"/>
    <lineage>
        <taxon>Eukaryota</taxon>
        <taxon>Fungi</taxon>
        <taxon>Dikarya</taxon>
        <taxon>Basidiomycota</taxon>
        <taxon>Pucciniomycotina</taxon>
        <taxon>Pucciniomycetes</taxon>
        <taxon>Pucciniales</taxon>
        <taxon>Melampsoraceae</taxon>
        <taxon>Melampsora</taxon>
    </lineage>
</organism>
<feature type="compositionally biased region" description="Basic and acidic residues" evidence="1">
    <location>
        <begin position="261"/>
        <end position="279"/>
    </location>
</feature>
<feature type="compositionally biased region" description="Polar residues" evidence="1">
    <location>
        <begin position="211"/>
        <end position="247"/>
    </location>
</feature>
<keyword evidence="3" id="KW-1185">Reference proteome</keyword>
<evidence type="ECO:0000313" key="3">
    <source>
        <dbReference type="Proteomes" id="UP000001072"/>
    </source>
</evidence>
<dbReference type="InParanoid" id="F4R4L9"/>
<proteinExistence type="predicted"/>
<protein>
    <submittedName>
        <fullName evidence="2">Uncharacterized protein</fullName>
    </submittedName>
</protein>
<dbReference type="RefSeq" id="XP_007403914.1">
    <property type="nucleotide sequence ID" value="XM_007403852.1"/>
</dbReference>
<evidence type="ECO:0000313" key="2">
    <source>
        <dbReference type="EMBL" id="EGG12976.1"/>
    </source>
</evidence>
<dbReference type="GeneID" id="18929224"/>
<dbReference type="AlphaFoldDB" id="F4R4L9"/>
<dbReference type="Proteomes" id="UP000001072">
    <property type="component" value="Unassembled WGS sequence"/>
</dbReference>